<dbReference type="Proteomes" id="UP000662111">
    <property type="component" value="Unassembled WGS sequence"/>
</dbReference>
<name>A0ABQ2F6K1_9MICO</name>
<evidence type="ECO:0000259" key="4">
    <source>
        <dbReference type="Pfam" id="PF00171"/>
    </source>
</evidence>
<dbReference type="PANTHER" id="PTHR43570">
    <property type="entry name" value="ALDEHYDE DEHYDROGENASE"/>
    <property type="match status" value="1"/>
</dbReference>
<organism evidence="5 6">
    <name type="scientific">Ornithinimicrobium pekingense</name>
    <dbReference type="NCBI Taxonomy" id="384677"/>
    <lineage>
        <taxon>Bacteria</taxon>
        <taxon>Bacillati</taxon>
        <taxon>Actinomycetota</taxon>
        <taxon>Actinomycetes</taxon>
        <taxon>Micrococcales</taxon>
        <taxon>Ornithinimicrobiaceae</taxon>
        <taxon>Ornithinimicrobium</taxon>
    </lineage>
</organism>
<dbReference type="InterPro" id="IPR016162">
    <property type="entry name" value="Ald_DH_N"/>
</dbReference>
<feature type="region of interest" description="Disordered" evidence="3">
    <location>
        <begin position="1"/>
        <end position="21"/>
    </location>
</feature>
<protein>
    <recommendedName>
        <fullName evidence="4">Aldehyde dehydrogenase domain-containing protein</fullName>
    </recommendedName>
</protein>
<sequence length="170" mass="17684">MTSTPVAPAPAPDDTGGAERATAHPLGLDLAVLRGTVDGGVTHDLGWRRTQLSALRQLISEHEAALAEAITADVGKPPLEVRLTETSASVQEIDHLLGHLHTWTRPRRVGLPAVMLPATAQVQLQPKGVVLVIAPWNYPLQLLVAPLAGALAAGNTAVLKPSELAPASAP</sequence>
<keyword evidence="6" id="KW-1185">Reference proteome</keyword>
<evidence type="ECO:0000256" key="3">
    <source>
        <dbReference type="SAM" id="MobiDB-lite"/>
    </source>
</evidence>
<evidence type="ECO:0000256" key="2">
    <source>
        <dbReference type="ARBA" id="ARBA00023002"/>
    </source>
</evidence>
<dbReference type="InterPro" id="IPR015590">
    <property type="entry name" value="Aldehyde_DH_dom"/>
</dbReference>
<proteinExistence type="inferred from homology"/>
<evidence type="ECO:0000256" key="1">
    <source>
        <dbReference type="ARBA" id="ARBA00009986"/>
    </source>
</evidence>
<evidence type="ECO:0000313" key="5">
    <source>
        <dbReference type="EMBL" id="GGK63925.1"/>
    </source>
</evidence>
<dbReference type="Gene3D" id="3.40.605.10">
    <property type="entry name" value="Aldehyde Dehydrogenase, Chain A, domain 1"/>
    <property type="match status" value="1"/>
</dbReference>
<accession>A0ABQ2F6K1</accession>
<keyword evidence="2" id="KW-0560">Oxidoreductase</keyword>
<dbReference type="Pfam" id="PF00171">
    <property type="entry name" value="Aldedh"/>
    <property type="match status" value="1"/>
</dbReference>
<comment type="similarity">
    <text evidence="1">Belongs to the aldehyde dehydrogenase family.</text>
</comment>
<evidence type="ECO:0000313" key="6">
    <source>
        <dbReference type="Proteomes" id="UP000662111"/>
    </source>
</evidence>
<dbReference type="SUPFAM" id="SSF53720">
    <property type="entry name" value="ALDH-like"/>
    <property type="match status" value="1"/>
</dbReference>
<dbReference type="InterPro" id="IPR016161">
    <property type="entry name" value="Ald_DH/histidinol_DH"/>
</dbReference>
<feature type="domain" description="Aldehyde dehydrogenase" evidence="4">
    <location>
        <begin position="48"/>
        <end position="169"/>
    </location>
</feature>
<comment type="caution">
    <text evidence="5">The sequence shown here is derived from an EMBL/GenBank/DDBJ whole genome shotgun (WGS) entry which is preliminary data.</text>
</comment>
<dbReference type="EMBL" id="BMLB01000002">
    <property type="protein sequence ID" value="GGK63925.1"/>
    <property type="molecule type" value="Genomic_DNA"/>
</dbReference>
<dbReference type="RefSeq" id="WP_268238273.1">
    <property type="nucleotide sequence ID" value="NZ_BMLB01000002.1"/>
</dbReference>
<dbReference type="PANTHER" id="PTHR43570:SF16">
    <property type="entry name" value="ALDEHYDE DEHYDROGENASE TYPE III, ISOFORM Q"/>
    <property type="match status" value="1"/>
</dbReference>
<reference evidence="6" key="1">
    <citation type="journal article" date="2019" name="Int. J. Syst. Evol. Microbiol.">
        <title>The Global Catalogue of Microorganisms (GCM) 10K type strain sequencing project: providing services to taxonomists for standard genome sequencing and annotation.</title>
        <authorList>
            <consortium name="The Broad Institute Genomics Platform"/>
            <consortium name="The Broad Institute Genome Sequencing Center for Infectious Disease"/>
            <person name="Wu L."/>
            <person name="Ma J."/>
        </authorList>
    </citation>
    <scope>NUCLEOTIDE SEQUENCE [LARGE SCALE GENOMIC DNA]</scope>
    <source>
        <strain evidence="6">CGMCC 1.5362</strain>
    </source>
</reference>
<gene>
    <name evidence="5" type="ORF">GCM10011509_10420</name>
</gene>
<dbReference type="InterPro" id="IPR012394">
    <property type="entry name" value="Aldehyde_DH_NAD(P)"/>
</dbReference>